<dbReference type="OrthoDB" id="10535420at2759"/>
<evidence type="ECO:0000256" key="1">
    <source>
        <dbReference type="SAM" id="MobiDB-lite"/>
    </source>
</evidence>
<keyword evidence="3" id="KW-1185">Reference proteome</keyword>
<dbReference type="AlphaFoldDB" id="E4ZT03"/>
<feature type="compositionally biased region" description="Low complexity" evidence="1">
    <location>
        <begin position="12"/>
        <end position="43"/>
    </location>
</feature>
<sequence length="337" mass="36153">MEMLKRWSIPIHSSQSNHASSQSQTADRQSSSSSLFSRFSEACSSRKNDDVELSDLSVPQDNGGKKPCSSHDSEYEAMPPARALAARERVKNMKAMLRYTGAVSDSLSTQSALPAPVDTCLHHDNNIDADLSSSVQDKNRDADTKEKLYTNTGKVIFAIDGSLESHVVTGLENREKAVPPASPAKSASDGSTTVDLYLGGTKLSEISSTSTNSHNTSPTKAERDTKPSSTPSTKHTPTQLTAAPQSQAILPIPLTPVRNPPATTSATTPLITCRVCAQPLFQSRIVCSKPKAWKVHSGAKGAAHCLHVECLRDAKGDWESDVGETQCARCDAFRVCT</sequence>
<gene>
    <name evidence="2" type="ORF">LEMA_P120820.1</name>
</gene>
<feature type="compositionally biased region" description="Low complexity" evidence="1">
    <location>
        <begin position="227"/>
        <end position="238"/>
    </location>
</feature>
<reference evidence="3" key="1">
    <citation type="journal article" date="2011" name="Nat. Commun.">
        <title>Effector diversification within compartments of the Leptosphaeria maculans genome affected by Repeat-Induced Point mutations.</title>
        <authorList>
            <person name="Rouxel T."/>
            <person name="Grandaubert J."/>
            <person name="Hane J.K."/>
            <person name="Hoede C."/>
            <person name="van de Wouw A.P."/>
            <person name="Couloux A."/>
            <person name="Dominguez V."/>
            <person name="Anthouard V."/>
            <person name="Bally P."/>
            <person name="Bourras S."/>
            <person name="Cozijnsen A.J."/>
            <person name="Ciuffetti L.M."/>
            <person name="Degrave A."/>
            <person name="Dilmaghani A."/>
            <person name="Duret L."/>
            <person name="Fudal I."/>
            <person name="Goodwin S.B."/>
            <person name="Gout L."/>
            <person name="Glaser N."/>
            <person name="Linglin J."/>
            <person name="Kema G.H.J."/>
            <person name="Lapalu N."/>
            <person name="Lawrence C.B."/>
            <person name="May K."/>
            <person name="Meyer M."/>
            <person name="Ollivier B."/>
            <person name="Poulain J."/>
            <person name="Schoch C.L."/>
            <person name="Simon A."/>
            <person name="Spatafora J.W."/>
            <person name="Stachowiak A."/>
            <person name="Turgeon B.G."/>
            <person name="Tyler B.M."/>
            <person name="Vincent D."/>
            <person name="Weissenbach J."/>
            <person name="Amselem J."/>
            <person name="Quesneville H."/>
            <person name="Oliver R.P."/>
            <person name="Wincker P."/>
            <person name="Balesdent M.-H."/>
            <person name="Howlett B.J."/>
        </authorList>
    </citation>
    <scope>NUCLEOTIDE SEQUENCE [LARGE SCALE GENOMIC DNA]</scope>
    <source>
        <strain evidence="3">JN3 / isolate v23.1.3 / race Av1-4-5-6-7-8</strain>
    </source>
</reference>
<name>E4ZT03_LEPMJ</name>
<evidence type="ECO:0000313" key="3">
    <source>
        <dbReference type="Proteomes" id="UP000002668"/>
    </source>
</evidence>
<protein>
    <submittedName>
        <fullName evidence="2">Predicted protein</fullName>
    </submittedName>
</protein>
<proteinExistence type="predicted"/>
<feature type="region of interest" description="Disordered" evidence="1">
    <location>
        <begin position="1"/>
        <end position="78"/>
    </location>
</feature>
<dbReference type="Proteomes" id="UP000002668">
    <property type="component" value="Genome"/>
</dbReference>
<feature type="region of interest" description="Disordered" evidence="1">
    <location>
        <begin position="174"/>
        <end position="193"/>
    </location>
</feature>
<dbReference type="HOGENOM" id="CLU_824039_0_0_1"/>
<dbReference type="EMBL" id="FP929123">
    <property type="protein sequence ID" value="CBX94591.1"/>
    <property type="molecule type" value="Genomic_DNA"/>
</dbReference>
<feature type="region of interest" description="Disordered" evidence="1">
    <location>
        <begin position="205"/>
        <end position="253"/>
    </location>
</feature>
<evidence type="ECO:0000313" key="2">
    <source>
        <dbReference type="EMBL" id="CBX94591.1"/>
    </source>
</evidence>
<dbReference type="InParanoid" id="E4ZT03"/>
<dbReference type="VEuPathDB" id="FungiDB:LEMA_P120820.1"/>
<organism evidence="3">
    <name type="scientific">Leptosphaeria maculans (strain JN3 / isolate v23.1.3 / race Av1-4-5-6-7-8)</name>
    <name type="common">Blackleg fungus</name>
    <name type="synonym">Phoma lingam</name>
    <dbReference type="NCBI Taxonomy" id="985895"/>
    <lineage>
        <taxon>Eukaryota</taxon>
        <taxon>Fungi</taxon>
        <taxon>Dikarya</taxon>
        <taxon>Ascomycota</taxon>
        <taxon>Pezizomycotina</taxon>
        <taxon>Dothideomycetes</taxon>
        <taxon>Pleosporomycetidae</taxon>
        <taxon>Pleosporales</taxon>
        <taxon>Pleosporineae</taxon>
        <taxon>Leptosphaeriaceae</taxon>
        <taxon>Plenodomus</taxon>
        <taxon>Plenodomus lingam/Leptosphaeria maculans species complex</taxon>
    </lineage>
</organism>
<feature type="compositionally biased region" description="Polar residues" evidence="1">
    <location>
        <begin position="239"/>
        <end position="248"/>
    </location>
</feature>
<feature type="compositionally biased region" description="Low complexity" evidence="1">
    <location>
        <begin position="207"/>
        <end position="219"/>
    </location>
</feature>
<accession>E4ZT03</accession>